<reference evidence="1 2" key="1">
    <citation type="submission" date="2015-02" db="EMBL/GenBank/DDBJ databases">
        <authorList>
            <person name="Ju K.-S."/>
            <person name="Doroghazi J.R."/>
            <person name="Metcalf W."/>
        </authorList>
    </citation>
    <scope>NUCLEOTIDE SEQUENCE [LARGE SCALE GENOMIC DNA]</scope>
    <source>
        <strain evidence="1 2">ATCC 31215</strain>
    </source>
</reference>
<proteinExistence type="predicted"/>
<dbReference type="OrthoDB" id="4251376at2"/>
<accession>A0A0F2TDU3</accession>
<dbReference type="EMBL" id="JZKH01000039">
    <property type="protein sequence ID" value="KJS60671.1"/>
    <property type="molecule type" value="Genomic_DNA"/>
</dbReference>
<organism evidence="1 2">
    <name type="scientific">Streptomyces rubellomurinus (strain ATCC 31215)</name>
    <dbReference type="NCBI Taxonomy" id="359131"/>
    <lineage>
        <taxon>Bacteria</taxon>
        <taxon>Bacillati</taxon>
        <taxon>Actinomycetota</taxon>
        <taxon>Actinomycetes</taxon>
        <taxon>Kitasatosporales</taxon>
        <taxon>Streptomycetaceae</taxon>
        <taxon>Streptomyces</taxon>
    </lineage>
</organism>
<evidence type="ECO:0000313" key="1">
    <source>
        <dbReference type="EMBL" id="KJS60671.1"/>
    </source>
</evidence>
<evidence type="ECO:0000313" key="2">
    <source>
        <dbReference type="Proteomes" id="UP000033699"/>
    </source>
</evidence>
<comment type="caution">
    <text evidence="1">The sequence shown here is derived from an EMBL/GenBank/DDBJ whole genome shotgun (WGS) entry which is preliminary data.</text>
</comment>
<keyword evidence="2" id="KW-1185">Reference proteome</keyword>
<sequence>MSPLLDYAGLAEVLGITESWLRRHIRELPHEKYGRAVRFSAENVAEIRNIYSVQPETKLSTVVVQVGPVPLGARPAA</sequence>
<dbReference type="Proteomes" id="UP000033699">
    <property type="component" value="Unassembled WGS sequence"/>
</dbReference>
<name>A0A0F2TDU3_STRR3</name>
<dbReference type="AlphaFoldDB" id="A0A0F2TDU3"/>
<dbReference type="PATRIC" id="fig|359131.3.peg.4634"/>
<evidence type="ECO:0008006" key="3">
    <source>
        <dbReference type="Google" id="ProtNLM"/>
    </source>
</evidence>
<protein>
    <recommendedName>
        <fullName evidence="3">DNA-binding protein</fullName>
    </recommendedName>
</protein>
<dbReference type="RefSeq" id="WP_045698673.1">
    <property type="nucleotide sequence ID" value="NZ_JZKH01000039.1"/>
</dbReference>
<gene>
    <name evidence="1" type="ORF">VM95_19860</name>
</gene>